<accession>A0A0R1V749</accession>
<name>A0A0R1V749_9LACO</name>
<evidence type="ECO:0000259" key="1">
    <source>
        <dbReference type="Pfam" id="PF00561"/>
    </source>
</evidence>
<protein>
    <recommendedName>
        <fullName evidence="1">AB hydrolase-1 domain-containing protein</fullName>
    </recommendedName>
</protein>
<proteinExistence type="predicted"/>
<feature type="domain" description="AB hydrolase-1" evidence="1">
    <location>
        <begin position="63"/>
        <end position="254"/>
    </location>
</feature>
<dbReference type="AlphaFoldDB" id="A0A0R1V749"/>
<dbReference type="PANTHER" id="PTHR43433:SF5">
    <property type="entry name" value="AB HYDROLASE-1 DOMAIN-CONTAINING PROTEIN"/>
    <property type="match status" value="1"/>
</dbReference>
<organism evidence="2 3">
    <name type="scientific">Liquorilactobacillus satsumensis DSM 16230 = JCM 12392</name>
    <dbReference type="NCBI Taxonomy" id="1423801"/>
    <lineage>
        <taxon>Bacteria</taxon>
        <taxon>Bacillati</taxon>
        <taxon>Bacillota</taxon>
        <taxon>Bacilli</taxon>
        <taxon>Lactobacillales</taxon>
        <taxon>Lactobacillaceae</taxon>
        <taxon>Liquorilactobacillus</taxon>
    </lineage>
</organism>
<dbReference type="PRINTS" id="PR00111">
    <property type="entry name" value="ABHYDROLASE"/>
</dbReference>
<dbReference type="GeneID" id="98308146"/>
<dbReference type="InterPro" id="IPR029058">
    <property type="entry name" value="AB_hydrolase_fold"/>
</dbReference>
<dbReference type="PANTHER" id="PTHR43433">
    <property type="entry name" value="HYDROLASE, ALPHA/BETA FOLD FAMILY PROTEIN"/>
    <property type="match status" value="1"/>
</dbReference>
<evidence type="ECO:0000313" key="3">
    <source>
        <dbReference type="Proteomes" id="UP000051166"/>
    </source>
</evidence>
<keyword evidence="3" id="KW-1185">Reference proteome</keyword>
<dbReference type="Proteomes" id="UP000051166">
    <property type="component" value="Unassembled WGS sequence"/>
</dbReference>
<dbReference type="InterPro" id="IPR050471">
    <property type="entry name" value="AB_hydrolase"/>
</dbReference>
<dbReference type="Gene3D" id="3.40.50.1820">
    <property type="entry name" value="alpha/beta hydrolase"/>
    <property type="match status" value="1"/>
</dbReference>
<dbReference type="EMBL" id="AZFQ01000036">
    <property type="protein sequence ID" value="KRL98914.1"/>
    <property type="molecule type" value="Genomic_DNA"/>
</dbReference>
<dbReference type="SUPFAM" id="SSF53474">
    <property type="entry name" value="alpha/beta-Hydrolases"/>
    <property type="match status" value="1"/>
</dbReference>
<gene>
    <name evidence="2" type="ORF">FD50_GL000729</name>
</gene>
<reference evidence="2 3" key="1">
    <citation type="journal article" date="2015" name="Genome Announc.">
        <title>Expanding the biotechnology potential of lactobacilli through comparative genomics of 213 strains and associated genera.</title>
        <authorList>
            <person name="Sun Z."/>
            <person name="Harris H.M."/>
            <person name="McCann A."/>
            <person name="Guo C."/>
            <person name="Argimon S."/>
            <person name="Zhang W."/>
            <person name="Yang X."/>
            <person name="Jeffery I.B."/>
            <person name="Cooney J.C."/>
            <person name="Kagawa T.F."/>
            <person name="Liu W."/>
            <person name="Song Y."/>
            <person name="Salvetti E."/>
            <person name="Wrobel A."/>
            <person name="Rasinkangas P."/>
            <person name="Parkhill J."/>
            <person name="Rea M.C."/>
            <person name="O'Sullivan O."/>
            <person name="Ritari J."/>
            <person name="Douillard F.P."/>
            <person name="Paul Ross R."/>
            <person name="Yang R."/>
            <person name="Briner A.E."/>
            <person name="Felis G.E."/>
            <person name="de Vos W.M."/>
            <person name="Barrangou R."/>
            <person name="Klaenhammer T.R."/>
            <person name="Caufield P.W."/>
            <person name="Cui Y."/>
            <person name="Zhang H."/>
            <person name="O'Toole P.W."/>
        </authorList>
    </citation>
    <scope>NUCLEOTIDE SEQUENCE [LARGE SCALE GENOMIC DNA]</scope>
    <source>
        <strain evidence="2 3">DSM 16230</strain>
    </source>
</reference>
<dbReference type="STRING" id="1423801.FD50_GL000729"/>
<evidence type="ECO:0000313" key="2">
    <source>
        <dbReference type="EMBL" id="KRL98914.1"/>
    </source>
</evidence>
<dbReference type="PATRIC" id="fig|1423801.4.peg.740"/>
<sequence length="268" mass="30900">MIFNIQEETIKVDAMEMDYIVFGNGTKPLVVLPGLGDGLKTVKGQSIPLAIFYKKYLKKFRIYAFSRRVKLPQNYTTREMARDQKIVLNKLGLDKFYLMGISQGGMIAQHLAIEYPDGIEKLILAVTTSKPTKEVRNRIPKWIQFATLNDYKSLLIDAFENMYTNKKLKLYRPFYSLISKASKPKDFNRFIIQAKSCLSHDTTDELQEIKTPTLIVGAVEDKIVGYDISIEMATRIKNSKFISFEKYGHAVYEECKDFNTKIIDFLLE</sequence>
<dbReference type="RefSeq" id="WP_235803447.1">
    <property type="nucleotide sequence ID" value="NZ_AZFQ01000036.1"/>
</dbReference>
<dbReference type="InterPro" id="IPR000073">
    <property type="entry name" value="AB_hydrolase_1"/>
</dbReference>
<dbReference type="Pfam" id="PF00561">
    <property type="entry name" value="Abhydrolase_1"/>
    <property type="match status" value="1"/>
</dbReference>
<comment type="caution">
    <text evidence="2">The sequence shown here is derived from an EMBL/GenBank/DDBJ whole genome shotgun (WGS) entry which is preliminary data.</text>
</comment>